<comment type="caution">
    <text evidence="3">The sequence shown here is derived from an EMBL/GenBank/DDBJ whole genome shotgun (WGS) entry which is preliminary data.</text>
</comment>
<dbReference type="Proteomes" id="UP000618733">
    <property type="component" value="Unassembled WGS sequence"/>
</dbReference>
<organism evidence="3 4">
    <name type="scientific">Leucobacter edaphi</name>
    <dbReference type="NCBI Taxonomy" id="2796472"/>
    <lineage>
        <taxon>Bacteria</taxon>
        <taxon>Bacillati</taxon>
        <taxon>Actinomycetota</taxon>
        <taxon>Actinomycetes</taxon>
        <taxon>Micrococcales</taxon>
        <taxon>Microbacteriaceae</taxon>
        <taxon>Leucobacter</taxon>
    </lineage>
</organism>
<accession>A0A934QCY2</accession>
<feature type="signal peptide" evidence="2">
    <location>
        <begin position="1"/>
        <end position="26"/>
    </location>
</feature>
<reference evidence="3" key="1">
    <citation type="submission" date="2020-12" db="EMBL/GenBank/DDBJ databases">
        <title>Leucobacter sp. CAS2, isolated from Chromium sludge.</title>
        <authorList>
            <person name="Xu Z."/>
        </authorList>
    </citation>
    <scope>NUCLEOTIDE SEQUENCE</scope>
    <source>
        <strain evidence="3">CSA2</strain>
    </source>
</reference>
<keyword evidence="2" id="KW-0732">Signal</keyword>
<evidence type="ECO:0000256" key="2">
    <source>
        <dbReference type="SAM" id="SignalP"/>
    </source>
</evidence>
<protein>
    <submittedName>
        <fullName evidence="3">Uncharacterized protein</fullName>
    </submittedName>
</protein>
<proteinExistence type="predicted"/>
<gene>
    <name evidence="3" type="ORF">JD292_08775</name>
</gene>
<name>A0A934QCY2_9MICO</name>
<evidence type="ECO:0000313" key="3">
    <source>
        <dbReference type="EMBL" id="MBK0422168.1"/>
    </source>
</evidence>
<dbReference type="PROSITE" id="PS51257">
    <property type="entry name" value="PROKAR_LIPOPROTEIN"/>
    <property type="match status" value="1"/>
</dbReference>
<dbReference type="EMBL" id="JAEHOI010000007">
    <property type="protein sequence ID" value="MBK0422168.1"/>
    <property type="molecule type" value="Genomic_DNA"/>
</dbReference>
<feature type="chain" id="PRO_5037529277" evidence="2">
    <location>
        <begin position="27"/>
        <end position="255"/>
    </location>
</feature>
<dbReference type="AlphaFoldDB" id="A0A934QCY2"/>
<evidence type="ECO:0000313" key="4">
    <source>
        <dbReference type="Proteomes" id="UP000618733"/>
    </source>
</evidence>
<dbReference type="RefSeq" id="WP_200132370.1">
    <property type="nucleotide sequence ID" value="NZ_JAEHOI010000007.1"/>
</dbReference>
<keyword evidence="4" id="KW-1185">Reference proteome</keyword>
<feature type="region of interest" description="Disordered" evidence="1">
    <location>
        <begin position="22"/>
        <end position="65"/>
    </location>
</feature>
<evidence type="ECO:0000256" key="1">
    <source>
        <dbReference type="SAM" id="MobiDB-lite"/>
    </source>
</evidence>
<sequence length="255" mass="26057">MHSRFSAVLALGAALLLASCTQGASAPQPGGQAPSKGAQKESTPQQVKPLPFNAGGLLGGTAAPEFPDGDPGGIVVVTPDAKVNARGALVIAFRNNTGEPISSVRWQGSAKNGDSVVGQGMSLSSTPGIVQPGEIGLTAISFSNPKAIPEDANISLSVTSQKPDTEPMSAAPLTVTDARQAGSEVVGNVVNKTGHQVRGPINVDVYCFKGNEIISMWPGYLKEKRIEKDGKAPFSLSLYGAECPTFAVGVSGSFA</sequence>